<dbReference type="AlphaFoldDB" id="A0A9D1CJ27"/>
<comment type="caution">
    <text evidence="4">The sequence shown here is derived from an EMBL/GenBank/DDBJ whole genome shotgun (WGS) entry which is preliminary data.</text>
</comment>
<dbReference type="Pfam" id="PF13416">
    <property type="entry name" value="SBP_bac_8"/>
    <property type="match status" value="1"/>
</dbReference>
<dbReference type="EMBL" id="DVFI01000124">
    <property type="protein sequence ID" value="HIQ63756.1"/>
    <property type="molecule type" value="Genomic_DNA"/>
</dbReference>
<dbReference type="Gene3D" id="3.40.190.10">
    <property type="entry name" value="Periplasmic binding protein-like II"/>
    <property type="match status" value="2"/>
</dbReference>
<dbReference type="Proteomes" id="UP000886819">
    <property type="component" value="Unassembled WGS sequence"/>
</dbReference>
<dbReference type="GO" id="GO:1901982">
    <property type="term" value="F:maltose binding"/>
    <property type="evidence" value="ECO:0007669"/>
    <property type="project" value="TreeGrafter"/>
</dbReference>
<evidence type="ECO:0000256" key="3">
    <source>
        <dbReference type="ARBA" id="ARBA00022729"/>
    </source>
</evidence>
<reference evidence="4" key="1">
    <citation type="submission" date="2020-10" db="EMBL/GenBank/DDBJ databases">
        <authorList>
            <person name="Gilroy R."/>
        </authorList>
    </citation>
    <scope>NUCLEOTIDE SEQUENCE</scope>
    <source>
        <strain evidence="4">ChiHile30-977</strain>
    </source>
</reference>
<sequence>PPATLAEMGEAAAKLYKEENGEPVQWGFVCQPGSWFMSSWIGMQASSEGNYSYIGNNADGREGVMTQVVFDEEGTMKRFLENYKAACEAGHFKVTSTNDLEEFAAGKVAMYIGSTSAFASVLQTVGDKFSFGCAFMPTVTAEDVGGVAAGGSSLYLLNRGDEQKMTDALRFLEYMTSAETQFKWHEGTGYFPVNVNAYDLPQMAERLEQYPQVQVMIDQLQASDPHVQEPLTGVSGTIDSSFMENILGVVTDELTIDEAVENMADEINEALEAYLQTLG</sequence>
<evidence type="ECO:0000313" key="5">
    <source>
        <dbReference type="Proteomes" id="UP000886819"/>
    </source>
</evidence>
<dbReference type="GO" id="GO:0015768">
    <property type="term" value="P:maltose transport"/>
    <property type="evidence" value="ECO:0007669"/>
    <property type="project" value="TreeGrafter"/>
</dbReference>
<name>A0A9D1CJ27_9FIRM</name>
<dbReference type="GO" id="GO:0042956">
    <property type="term" value="P:maltodextrin transmembrane transport"/>
    <property type="evidence" value="ECO:0007669"/>
    <property type="project" value="TreeGrafter"/>
</dbReference>
<proteinExistence type="inferred from homology"/>
<dbReference type="PANTHER" id="PTHR30061:SF50">
    <property type="entry name" value="MALTOSE_MALTODEXTRIN-BINDING PERIPLASMIC PROTEIN"/>
    <property type="match status" value="1"/>
</dbReference>
<reference evidence="4" key="2">
    <citation type="journal article" date="2021" name="PeerJ">
        <title>Extensive microbial diversity within the chicken gut microbiome revealed by metagenomics and culture.</title>
        <authorList>
            <person name="Gilroy R."/>
            <person name="Ravi A."/>
            <person name="Getino M."/>
            <person name="Pursley I."/>
            <person name="Horton D.L."/>
            <person name="Alikhan N.F."/>
            <person name="Baker D."/>
            <person name="Gharbi K."/>
            <person name="Hall N."/>
            <person name="Watson M."/>
            <person name="Adriaenssens E.M."/>
            <person name="Foster-Nyarko E."/>
            <person name="Jarju S."/>
            <person name="Secka A."/>
            <person name="Antonio M."/>
            <person name="Oren A."/>
            <person name="Chaudhuri R.R."/>
            <person name="La Ragione R."/>
            <person name="Hildebrand F."/>
            <person name="Pallen M.J."/>
        </authorList>
    </citation>
    <scope>NUCLEOTIDE SEQUENCE</scope>
    <source>
        <strain evidence="4">ChiHile30-977</strain>
    </source>
</reference>
<feature type="non-terminal residue" evidence="4">
    <location>
        <position position="1"/>
    </location>
</feature>
<evidence type="ECO:0000256" key="1">
    <source>
        <dbReference type="ARBA" id="ARBA00008520"/>
    </source>
</evidence>
<accession>A0A9D1CJ27</accession>
<organism evidence="4 5">
    <name type="scientific">Candidatus Avichristensenella intestinipullorum</name>
    <dbReference type="NCBI Taxonomy" id="2840693"/>
    <lineage>
        <taxon>Bacteria</taxon>
        <taxon>Bacillati</taxon>
        <taxon>Bacillota</taxon>
        <taxon>Clostridia</taxon>
        <taxon>Candidatus Avichristensenella</taxon>
    </lineage>
</organism>
<dbReference type="InterPro" id="IPR006059">
    <property type="entry name" value="SBP"/>
</dbReference>
<dbReference type="PANTHER" id="PTHR30061">
    <property type="entry name" value="MALTOSE-BINDING PERIPLASMIC PROTEIN"/>
    <property type="match status" value="1"/>
</dbReference>
<keyword evidence="3" id="KW-0732">Signal</keyword>
<keyword evidence="2" id="KW-0813">Transport</keyword>
<dbReference type="GO" id="GO:0055052">
    <property type="term" value="C:ATP-binding cassette (ABC) transporter complex, substrate-binding subunit-containing"/>
    <property type="evidence" value="ECO:0007669"/>
    <property type="project" value="TreeGrafter"/>
</dbReference>
<evidence type="ECO:0000313" key="4">
    <source>
        <dbReference type="EMBL" id="HIQ63756.1"/>
    </source>
</evidence>
<evidence type="ECO:0000256" key="2">
    <source>
        <dbReference type="ARBA" id="ARBA00022448"/>
    </source>
</evidence>
<dbReference type="SUPFAM" id="SSF53850">
    <property type="entry name" value="Periplasmic binding protein-like II"/>
    <property type="match status" value="1"/>
</dbReference>
<protein>
    <submittedName>
        <fullName evidence="4">Extracellular solute-binding protein</fullName>
    </submittedName>
</protein>
<gene>
    <name evidence="4" type="ORF">IAA66_09280</name>
</gene>
<comment type="similarity">
    <text evidence="1">Belongs to the bacterial solute-binding protein 1 family.</text>
</comment>